<comment type="caution">
    <text evidence="2">The sequence shown here is derived from an EMBL/GenBank/DDBJ whole genome shotgun (WGS) entry which is preliminary data.</text>
</comment>
<proteinExistence type="predicted"/>
<gene>
    <name evidence="2" type="ORF">AWW70_12795</name>
</gene>
<dbReference type="RefSeq" id="WP_048567209.1">
    <property type="nucleotide sequence ID" value="NZ_LRPH01000046.1"/>
</dbReference>
<evidence type="ECO:0000256" key="1">
    <source>
        <dbReference type="SAM" id="Phobius"/>
    </source>
</evidence>
<keyword evidence="1" id="KW-0472">Membrane</keyword>
<accession>A0A120EHD6</accession>
<dbReference type="AlphaFoldDB" id="A0A120EHD6"/>
<feature type="transmembrane region" description="Helical" evidence="1">
    <location>
        <begin position="12"/>
        <end position="32"/>
    </location>
</feature>
<evidence type="ECO:0008006" key="4">
    <source>
        <dbReference type="Google" id="ProtNLM"/>
    </source>
</evidence>
<dbReference type="EMBL" id="LRPH01000046">
    <property type="protein sequence ID" value="KWU63671.1"/>
    <property type="molecule type" value="Genomic_DNA"/>
</dbReference>
<name>A0A120EHD6_BACMY</name>
<reference evidence="2 3" key="1">
    <citation type="submission" date="2016-01" db="EMBL/GenBank/DDBJ databases">
        <authorList>
            <person name="McClelland M."/>
            <person name="Jain A."/>
            <person name="Saraogi P."/>
            <person name="Mendelson R."/>
            <person name="Westerman R."/>
            <person name="SanMiguel P."/>
            <person name="Csonka L."/>
        </authorList>
    </citation>
    <scope>NUCLEOTIDE SEQUENCE [LARGE SCALE GENOMIC DNA]</scope>
    <source>
        <strain evidence="2 3">PE8-15</strain>
    </source>
</reference>
<sequence>MKRTGEDVIGLIGTLLGLLCSLVILFLGRLAYEMGELDGAEKGLTVGCMGAFFSILGFFGFIKAKGACKEAGFLMIVSAIGLFVCVNKITFYLFPGLALLLSGLNNIFGKK</sequence>
<feature type="transmembrane region" description="Helical" evidence="1">
    <location>
        <begin position="44"/>
        <end position="62"/>
    </location>
</feature>
<organism evidence="2 3">
    <name type="scientific">Bacillus mycoides</name>
    <dbReference type="NCBI Taxonomy" id="1405"/>
    <lineage>
        <taxon>Bacteria</taxon>
        <taxon>Bacillati</taxon>
        <taxon>Bacillota</taxon>
        <taxon>Bacilli</taxon>
        <taxon>Bacillales</taxon>
        <taxon>Bacillaceae</taxon>
        <taxon>Bacillus</taxon>
        <taxon>Bacillus cereus group</taxon>
    </lineage>
</organism>
<dbReference type="Proteomes" id="UP000065797">
    <property type="component" value="Unassembled WGS sequence"/>
</dbReference>
<evidence type="ECO:0000313" key="3">
    <source>
        <dbReference type="Proteomes" id="UP000065797"/>
    </source>
</evidence>
<evidence type="ECO:0000313" key="2">
    <source>
        <dbReference type="EMBL" id="KWU63671.1"/>
    </source>
</evidence>
<keyword evidence="1" id="KW-0812">Transmembrane</keyword>
<feature type="transmembrane region" description="Helical" evidence="1">
    <location>
        <begin position="74"/>
        <end position="94"/>
    </location>
</feature>
<keyword evidence="1" id="KW-1133">Transmembrane helix</keyword>
<protein>
    <recommendedName>
        <fullName evidence="4">DUF4064 domain-containing protein</fullName>
    </recommendedName>
</protein>